<keyword evidence="4 14" id="KW-1134">Transmembrane beta strand</keyword>
<keyword evidence="12 20" id="KW-0675">Receptor</keyword>
<dbReference type="InterPro" id="IPR000531">
    <property type="entry name" value="Beta-barrel_TonB"/>
</dbReference>
<proteinExistence type="inferred from homology"/>
<evidence type="ECO:0000256" key="12">
    <source>
        <dbReference type="ARBA" id="ARBA00023170"/>
    </source>
</evidence>
<evidence type="ECO:0000256" key="16">
    <source>
        <dbReference type="RuleBase" id="RU003357"/>
    </source>
</evidence>
<evidence type="ECO:0000256" key="10">
    <source>
        <dbReference type="ARBA" id="ARBA00023077"/>
    </source>
</evidence>
<dbReference type="GO" id="GO:0015344">
    <property type="term" value="F:siderophore uptake transmembrane transporter activity"/>
    <property type="evidence" value="ECO:0007669"/>
    <property type="project" value="TreeGrafter"/>
</dbReference>
<dbReference type="CDD" id="cd01347">
    <property type="entry name" value="ligand_gated_channel"/>
    <property type="match status" value="1"/>
</dbReference>
<keyword evidence="7 17" id="KW-0732">Signal</keyword>
<evidence type="ECO:0000256" key="11">
    <source>
        <dbReference type="ARBA" id="ARBA00023136"/>
    </source>
</evidence>
<evidence type="ECO:0000313" key="21">
    <source>
        <dbReference type="Proteomes" id="UP000308917"/>
    </source>
</evidence>
<keyword evidence="21" id="KW-1185">Reference proteome</keyword>
<evidence type="ECO:0000259" key="18">
    <source>
        <dbReference type="Pfam" id="PF00593"/>
    </source>
</evidence>
<evidence type="ECO:0000256" key="8">
    <source>
        <dbReference type="ARBA" id="ARBA00023004"/>
    </source>
</evidence>
<dbReference type="Pfam" id="PF00593">
    <property type="entry name" value="TonB_dep_Rec_b-barrel"/>
    <property type="match status" value="1"/>
</dbReference>
<dbReference type="GO" id="GO:0038023">
    <property type="term" value="F:signaling receptor activity"/>
    <property type="evidence" value="ECO:0007669"/>
    <property type="project" value="InterPro"/>
</dbReference>
<dbReference type="RefSeq" id="WP_136573595.1">
    <property type="nucleotide sequence ID" value="NZ_STFG01000009.1"/>
</dbReference>
<evidence type="ECO:0000256" key="15">
    <source>
        <dbReference type="PROSITE-ProRule" id="PRU10144"/>
    </source>
</evidence>
<evidence type="ECO:0000256" key="14">
    <source>
        <dbReference type="PROSITE-ProRule" id="PRU01360"/>
    </source>
</evidence>
<sequence>MKKTIIFSAALCACASYAQNVAIGSGGVQTDQDQQLDSVIVTGDAAADASTEHVDSYKAEATSAGTKLATSLREIPQSVTVITQERIHDQNLRTAQEYFQWIPGMGNVLNQEGFVNLRGFSAQTTVNGVPTGGLVGRTHADISAFDRIEVIKGPSGLMTGNGSPGGSINYQFKKPTSQFRGEATLALGADQARNAGIDIGGPVIESGALRARAVLFNDKRDEYVDVERRDRTSVYGVLEYDITPSTVASLGYWQQKNNARQSFRQGLAAYTDGGLLWEADPRTSMTQDWADFNFKATWLLADVEHYFNDDWSMKLSYRDGESGHPAYYSAPGASRSNSACGSNTSFSGIDRNNPASSVRCFTTEFWTDDNKHRDVDVFVGGKLDLWGQRHDVVVGANWERNQMSRTLGGSFPQYDFLNDYLNPNPHVIDTPPMAGVPSTSFNNVSRKRGIYTRATVRINDWLKMPVGGRWSWVTNSNGSQPAKGEFTPYFGLVADINQNWTVYGSYTETFNPSTARSWVAEGHPGDLLPHQFGKQLEVGVKSFWLDNRLTATAAVYDLRLKNTARADLDHTGFSIPTGEQRTRGAEFDIQGRVQPNWALGAAYAYVDAKYTKADNGQGQRVANAPTHSANLYTNYRFGEQSQLRGLSVGGGLRYSGKVLGSLPRGNTPRLEAPGYTTAHLRAGYKVNRYTELSVNIDNLFNKTYWQELGTPAGGNFYGIGRTYMATLRMTF</sequence>
<dbReference type="SUPFAM" id="SSF56935">
    <property type="entry name" value="Porins"/>
    <property type="match status" value="1"/>
</dbReference>
<dbReference type="AlphaFoldDB" id="A0A4S8F2C2"/>
<comment type="subcellular location">
    <subcellularLocation>
        <location evidence="1 14">Cell outer membrane</location>
        <topology evidence="1 14">Multi-pass membrane protein</topology>
    </subcellularLocation>
</comment>
<gene>
    <name evidence="20" type="ORF">E9531_09885</name>
</gene>
<dbReference type="OrthoDB" id="174652at2"/>
<keyword evidence="9" id="KW-0406">Ion transport</keyword>
<evidence type="ECO:0000256" key="7">
    <source>
        <dbReference type="ARBA" id="ARBA00022729"/>
    </source>
</evidence>
<evidence type="ECO:0000256" key="13">
    <source>
        <dbReference type="ARBA" id="ARBA00023237"/>
    </source>
</evidence>
<feature type="domain" description="TonB-dependent receptor plug" evidence="19">
    <location>
        <begin position="72"/>
        <end position="166"/>
    </location>
</feature>
<feature type="domain" description="TonB-dependent receptor-like beta-barrel" evidence="18">
    <location>
        <begin position="253"/>
        <end position="699"/>
    </location>
</feature>
<evidence type="ECO:0000256" key="4">
    <source>
        <dbReference type="ARBA" id="ARBA00022452"/>
    </source>
</evidence>
<dbReference type="PANTHER" id="PTHR32552">
    <property type="entry name" value="FERRICHROME IRON RECEPTOR-RELATED"/>
    <property type="match status" value="1"/>
</dbReference>
<reference evidence="20 21" key="1">
    <citation type="journal article" date="2015" name="Antonie Van Leeuwenhoek">
        <title>Lampropedia puyangensis sp. nov., isolated from symptomatic bark of Populus ? euramericana canker and emended description of Lampropedia hyalina (Ehrenberg 1832) Lee et al. 2004.</title>
        <authorList>
            <person name="Li Y."/>
            <person name="Wang T."/>
            <person name="Piao C.G."/>
            <person name="Wang L.F."/>
            <person name="Tian G.Z."/>
            <person name="Zhu T.H."/>
            <person name="Guo M.W."/>
        </authorList>
    </citation>
    <scope>NUCLEOTIDE SEQUENCE [LARGE SCALE GENOMIC DNA]</scope>
    <source>
        <strain evidence="20 21">2-bin</strain>
    </source>
</reference>
<evidence type="ECO:0000256" key="2">
    <source>
        <dbReference type="ARBA" id="ARBA00009810"/>
    </source>
</evidence>
<feature type="chain" id="PRO_5020538437" evidence="17">
    <location>
        <begin position="19"/>
        <end position="731"/>
    </location>
</feature>
<dbReference type="InterPro" id="IPR010105">
    <property type="entry name" value="TonB_sidphr_rcpt"/>
</dbReference>
<dbReference type="PANTHER" id="PTHR32552:SF74">
    <property type="entry name" value="HYDROXAMATE SIDEROPHORE RECEPTOR FHUE"/>
    <property type="match status" value="1"/>
</dbReference>
<name>A0A4S8F2C2_9BURK</name>
<dbReference type="InterPro" id="IPR010917">
    <property type="entry name" value="TonB_rcpt_CS"/>
</dbReference>
<evidence type="ECO:0000256" key="9">
    <source>
        <dbReference type="ARBA" id="ARBA00023065"/>
    </source>
</evidence>
<feature type="signal peptide" evidence="17">
    <location>
        <begin position="1"/>
        <end position="18"/>
    </location>
</feature>
<keyword evidence="13 14" id="KW-0998">Cell outer membrane</keyword>
<keyword evidence="8" id="KW-0408">Iron</keyword>
<dbReference type="InterPro" id="IPR037066">
    <property type="entry name" value="Plug_dom_sf"/>
</dbReference>
<dbReference type="InterPro" id="IPR039426">
    <property type="entry name" value="TonB-dep_rcpt-like"/>
</dbReference>
<dbReference type="Gene3D" id="2.40.170.20">
    <property type="entry name" value="TonB-dependent receptor, beta-barrel domain"/>
    <property type="match status" value="1"/>
</dbReference>
<evidence type="ECO:0000259" key="19">
    <source>
        <dbReference type="Pfam" id="PF07715"/>
    </source>
</evidence>
<comment type="similarity">
    <text evidence="2 14 16">Belongs to the TonB-dependent receptor family.</text>
</comment>
<dbReference type="EMBL" id="STFG01000009">
    <property type="protein sequence ID" value="THU01079.1"/>
    <property type="molecule type" value="Genomic_DNA"/>
</dbReference>
<evidence type="ECO:0000256" key="17">
    <source>
        <dbReference type="SAM" id="SignalP"/>
    </source>
</evidence>
<keyword evidence="10 16" id="KW-0798">TonB box</keyword>
<keyword evidence="6 14" id="KW-0812">Transmembrane</keyword>
<dbReference type="NCBIfam" id="TIGR01783">
    <property type="entry name" value="TonB-siderophor"/>
    <property type="match status" value="1"/>
</dbReference>
<dbReference type="PROSITE" id="PS52016">
    <property type="entry name" value="TONB_DEPENDENT_REC_3"/>
    <property type="match status" value="1"/>
</dbReference>
<dbReference type="InterPro" id="IPR036942">
    <property type="entry name" value="Beta-barrel_TonB_sf"/>
</dbReference>
<dbReference type="InterPro" id="IPR012910">
    <property type="entry name" value="Plug_dom"/>
</dbReference>
<organism evidence="20 21">
    <name type="scientific">Lampropedia puyangensis</name>
    <dbReference type="NCBI Taxonomy" id="1330072"/>
    <lineage>
        <taxon>Bacteria</taxon>
        <taxon>Pseudomonadati</taxon>
        <taxon>Pseudomonadota</taxon>
        <taxon>Betaproteobacteria</taxon>
        <taxon>Burkholderiales</taxon>
        <taxon>Comamonadaceae</taxon>
        <taxon>Lampropedia</taxon>
    </lineage>
</organism>
<dbReference type="GO" id="GO:0009279">
    <property type="term" value="C:cell outer membrane"/>
    <property type="evidence" value="ECO:0007669"/>
    <property type="project" value="UniProtKB-SubCell"/>
</dbReference>
<dbReference type="Gene3D" id="2.170.130.10">
    <property type="entry name" value="TonB-dependent receptor, plug domain"/>
    <property type="match status" value="1"/>
</dbReference>
<feature type="short sequence motif" description="TonB C-terminal box" evidence="15">
    <location>
        <begin position="714"/>
        <end position="731"/>
    </location>
</feature>
<evidence type="ECO:0000256" key="6">
    <source>
        <dbReference type="ARBA" id="ARBA00022692"/>
    </source>
</evidence>
<evidence type="ECO:0000256" key="3">
    <source>
        <dbReference type="ARBA" id="ARBA00022448"/>
    </source>
</evidence>
<accession>A0A4S8F2C2</accession>
<evidence type="ECO:0000313" key="20">
    <source>
        <dbReference type="EMBL" id="THU01079.1"/>
    </source>
</evidence>
<dbReference type="GO" id="GO:0015891">
    <property type="term" value="P:siderophore transport"/>
    <property type="evidence" value="ECO:0007669"/>
    <property type="project" value="InterPro"/>
</dbReference>
<comment type="caution">
    <text evidence="20">The sequence shown here is derived from an EMBL/GenBank/DDBJ whole genome shotgun (WGS) entry which is preliminary data.</text>
</comment>
<keyword evidence="11 14" id="KW-0472">Membrane</keyword>
<protein>
    <submittedName>
        <fullName evidence="20">TonB-dependent siderophore receptor</fullName>
    </submittedName>
</protein>
<dbReference type="Proteomes" id="UP000308917">
    <property type="component" value="Unassembled WGS sequence"/>
</dbReference>
<dbReference type="PROSITE" id="PS01156">
    <property type="entry name" value="TONB_DEPENDENT_REC_2"/>
    <property type="match status" value="1"/>
</dbReference>
<evidence type="ECO:0000256" key="5">
    <source>
        <dbReference type="ARBA" id="ARBA00022496"/>
    </source>
</evidence>
<keyword evidence="5" id="KW-0410">Iron transport</keyword>
<dbReference type="Pfam" id="PF07715">
    <property type="entry name" value="Plug"/>
    <property type="match status" value="1"/>
</dbReference>
<keyword evidence="3 14" id="KW-0813">Transport</keyword>
<evidence type="ECO:0000256" key="1">
    <source>
        <dbReference type="ARBA" id="ARBA00004571"/>
    </source>
</evidence>